<dbReference type="InterPro" id="IPR000713">
    <property type="entry name" value="Mur_ligase_N"/>
</dbReference>
<dbReference type="InterPro" id="IPR051046">
    <property type="entry name" value="MurCDEF_CellWall_CoF430Synth"/>
</dbReference>
<evidence type="ECO:0000313" key="14">
    <source>
        <dbReference type="EMBL" id="SUZ62233.1"/>
    </source>
</evidence>
<keyword evidence="2" id="KW-0436">Ligase</keyword>
<evidence type="ECO:0000256" key="3">
    <source>
        <dbReference type="ARBA" id="ARBA00022618"/>
    </source>
</evidence>
<reference evidence="14" key="1">
    <citation type="submission" date="2018-05" db="EMBL/GenBank/DDBJ databases">
        <authorList>
            <person name="Lanie J.A."/>
            <person name="Ng W.-L."/>
            <person name="Kazmierczak K.M."/>
            <person name="Andrzejewski T.M."/>
            <person name="Davidsen T.M."/>
            <person name="Wayne K.J."/>
            <person name="Tettelin H."/>
            <person name="Glass J.I."/>
            <person name="Rusch D."/>
            <person name="Podicherti R."/>
            <person name="Tsui H.-C.T."/>
            <person name="Winkler M.E."/>
        </authorList>
    </citation>
    <scope>NUCLEOTIDE SEQUENCE</scope>
</reference>
<dbReference type="PANTHER" id="PTHR43024:SF1">
    <property type="entry name" value="UDP-N-ACETYLMURAMOYL-TRIPEPTIDE--D-ALANYL-D-ALANINE LIGASE"/>
    <property type="match status" value="1"/>
</dbReference>
<protein>
    <recommendedName>
        <fullName evidence="10">UDP-MurNAc-pentapeptide synthetase</fullName>
    </recommendedName>
</protein>
<evidence type="ECO:0000256" key="1">
    <source>
        <dbReference type="ARBA" id="ARBA00022490"/>
    </source>
</evidence>
<sequence length="459" mass="49737">MKVEECLKAIGGELVSGAGTKVFRGVSIDSRTLKKDELFVCIRGDRLDGHDFIEEAQNKKAAAIILSNRSNEVSRRGEAPIVVRVDDTLEALQELARFHRGEMPVRVVGITGTNGKSTTKEMTAAITEKRLKTIKTKGNLNNHIGLPLNLFHLSKEDEVAILEMGMSAAGEIKRLAEIAQPQIGVLTNISEGHLVHLKTLKKVQAAKGELYDSLSEDGTAIVNADDPLVLELARSVRAKVVTYGVHNEADVKAENISSMGQEGFSLNVRFFEENIPICLPFLGECNIYNALAAIATGCSLGIASSDIQDGLRNAKLLSNRYEVVKYEGATIINDSYNANPRSMQEALKTLASYRCEGRRFFVVGDMLELGDLAEGAHVRLGVDVARYSVDYLVVVGDLSAHVVKSAVASGLNKKQTATASDHKCAVSFLKKHVRPGDCLLVKGSRGARMEEVVDGFIAC</sequence>
<keyword evidence="7" id="KW-0573">Peptidoglycan synthesis</keyword>
<dbReference type="PANTHER" id="PTHR43024">
    <property type="entry name" value="UDP-N-ACETYLMURAMOYL-TRIPEPTIDE--D-ALANYL-D-ALANINE LIGASE"/>
    <property type="match status" value="1"/>
</dbReference>
<dbReference type="Pfam" id="PF02875">
    <property type="entry name" value="Mur_ligase_C"/>
    <property type="match status" value="1"/>
</dbReference>
<dbReference type="GO" id="GO:0009252">
    <property type="term" value="P:peptidoglycan biosynthetic process"/>
    <property type="evidence" value="ECO:0007669"/>
    <property type="project" value="UniProtKB-KW"/>
</dbReference>
<keyword evidence="1" id="KW-0963">Cytoplasm</keyword>
<dbReference type="InterPro" id="IPR004101">
    <property type="entry name" value="Mur_ligase_C"/>
</dbReference>
<dbReference type="SUPFAM" id="SSF53244">
    <property type="entry name" value="MurD-like peptide ligases, peptide-binding domain"/>
    <property type="match status" value="1"/>
</dbReference>
<evidence type="ECO:0000259" key="12">
    <source>
        <dbReference type="Pfam" id="PF02875"/>
    </source>
</evidence>
<dbReference type="Gene3D" id="3.40.1390.10">
    <property type="entry name" value="MurE/MurF, N-terminal domain"/>
    <property type="match status" value="1"/>
</dbReference>
<dbReference type="InterPro" id="IPR036615">
    <property type="entry name" value="Mur_ligase_C_dom_sf"/>
</dbReference>
<dbReference type="AlphaFoldDB" id="A0A381P9H1"/>
<dbReference type="InterPro" id="IPR005863">
    <property type="entry name" value="UDP-N-AcMur_synth"/>
</dbReference>
<evidence type="ECO:0000256" key="7">
    <source>
        <dbReference type="ARBA" id="ARBA00022984"/>
    </source>
</evidence>
<evidence type="ECO:0000259" key="11">
    <source>
        <dbReference type="Pfam" id="PF01225"/>
    </source>
</evidence>
<feature type="domain" description="Mur ligase central" evidence="13">
    <location>
        <begin position="110"/>
        <end position="296"/>
    </location>
</feature>
<dbReference type="NCBIfam" id="TIGR01143">
    <property type="entry name" value="murF"/>
    <property type="match status" value="1"/>
</dbReference>
<dbReference type="InterPro" id="IPR013221">
    <property type="entry name" value="Mur_ligase_cen"/>
</dbReference>
<dbReference type="GO" id="GO:0071555">
    <property type="term" value="P:cell wall organization"/>
    <property type="evidence" value="ECO:0007669"/>
    <property type="project" value="UniProtKB-KW"/>
</dbReference>
<dbReference type="SUPFAM" id="SSF63418">
    <property type="entry name" value="MurE/MurF N-terminal domain"/>
    <property type="match status" value="1"/>
</dbReference>
<evidence type="ECO:0000256" key="8">
    <source>
        <dbReference type="ARBA" id="ARBA00023306"/>
    </source>
</evidence>
<keyword evidence="8" id="KW-0131">Cell cycle</keyword>
<dbReference type="Pfam" id="PF01225">
    <property type="entry name" value="Mur_ligase"/>
    <property type="match status" value="1"/>
</dbReference>
<dbReference type="InterPro" id="IPR035911">
    <property type="entry name" value="MurE/MurF_N"/>
</dbReference>
<evidence type="ECO:0000256" key="6">
    <source>
        <dbReference type="ARBA" id="ARBA00022960"/>
    </source>
</evidence>
<evidence type="ECO:0000259" key="13">
    <source>
        <dbReference type="Pfam" id="PF08245"/>
    </source>
</evidence>
<keyword evidence="9" id="KW-0961">Cell wall biogenesis/degradation</keyword>
<dbReference type="HAMAP" id="MF_02019">
    <property type="entry name" value="MurF"/>
    <property type="match status" value="1"/>
</dbReference>
<accession>A0A381P9H1</accession>
<feature type="domain" description="Mur ligase N-terminal catalytic" evidence="11">
    <location>
        <begin position="24"/>
        <end position="99"/>
    </location>
</feature>
<proteinExistence type="inferred from homology"/>
<dbReference type="GO" id="GO:0008360">
    <property type="term" value="P:regulation of cell shape"/>
    <property type="evidence" value="ECO:0007669"/>
    <property type="project" value="UniProtKB-KW"/>
</dbReference>
<dbReference type="EMBL" id="UINC01000855">
    <property type="protein sequence ID" value="SUZ62233.1"/>
    <property type="molecule type" value="Genomic_DNA"/>
</dbReference>
<dbReference type="GO" id="GO:0051301">
    <property type="term" value="P:cell division"/>
    <property type="evidence" value="ECO:0007669"/>
    <property type="project" value="UniProtKB-KW"/>
</dbReference>
<evidence type="ECO:0000256" key="9">
    <source>
        <dbReference type="ARBA" id="ARBA00023316"/>
    </source>
</evidence>
<dbReference type="Gene3D" id="3.40.1190.10">
    <property type="entry name" value="Mur-like, catalytic domain"/>
    <property type="match status" value="1"/>
</dbReference>
<evidence type="ECO:0000256" key="10">
    <source>
        <dbReference type="ARBA" id="ARBA00031461"/>
    </source>
</evidence>
<gene>
    <name evidence="14" type="ORF">METZ01_LOCUS15087</name>
</gene>
<organism evidence="14">
    <name type="scientific">marine metagenome</name>
    <dbReference type="NCBI Taxonomy" id="408172"/>
    <lineage>
        <taxon>unclassified sequences</taxon>
        <taxon>metagenomes</taxon>
        <taxon>ecological metagenomes</taxon>
    </lineage>
</organism>
<keyword evidence="4" id="KW-0547">Nucleotide-binding</keyword>
<dbReference type="InterPro" id="IPR036565">
    <property type="entry name" value="Mur-like_cat_sf"/>
</dbReference>
<evidence type="ECO:0000256" key="2">
    <source>
        <dbReference type="ARBA" id="ARBA00022598"/>
    </source>
</evidence>
<dbReference type="Pfam" id="PF08245">
    <property type="entry name" value="Mur_ligase_M"/>
    <property type="match status" value="1"/>
</dbReference>
<keyword evidence="6" id="KW-0133">Cell shape</keyword>
<feature type="domain" description="Mur ligase C-terminal" evidence="12">
    <location>
        <begin position="320"/>
        <end position="445"/>
    </location>
</feature>
<evidence type="ECO:0000256" key="5">
    <source>
        <dbReference type="ARBA" id="ARBA00022840"/>
    </source>
</evidence>
<keyword evidence="3" id="KW-0132">Cell division</keyword>
<name>A0A381P9H1_9ZZZZ</name>
<dbReference type="GO" id="GO:0047480">
    <property type="term" value="F:UDP-N-acetylmuramoyl-tripeptide-D-alanyl-D-alanine ligase activity"/>
    <property type="evidence" value="ECO:0007669"/>
    <property type="project" value="InterPro"/>
</dbReference>
<keyword evidence="5" id="KW-0067">ATP-binding</keyword>
<dbReference type="SUPFAM" id="SSF53623">
    <property type="entry name" value="MurD-like peptide ligases, catalytic domain"/>
    <property type="match status" value="1"/>
</dbReference>
<evidence type="ECO:0000256" key="4">
    <source>
        <dbReference type="ARBA" id="ARBA00022741"/>
    </source>
</evidence>
<dbReference type="GO" id="GO:0005524">
    <property type="term" value="F:ATP binding"/>
    <property type="evidence" value="ECO:0007669"/>
    <property type="project" value="UniProtKB-KW"/>
</dbReference>
<dbReference type="Gene3D" id="3.90.190.20">
    <property type="entry name" value="Mur ligase, C-terminal domain"/>
    <property type="match status" value="1"/>
</dbReference>